<reference evidence="2 3" key="1">
    <citation type="submission" date="2017-12" db="EMBL/GenBank/DDBJ databases">
        <title>Detection of the carbapenemase gene blaVIM-5 in members of the Pseudomonas putida group isolated from polluted Nigerian wetlands.</title>
        <authorList>
            <person name="Adelowo O."/>
            <person name="Vollmers J."/>
            <person name="Maeusezahl I."/>
            <person name="Kaster A.-K."/>
            <person name="Mueller J.A."/>
        </authorList>
    </citation>
    <scope>NUCLEOTIDE SEQUENCE [LARGE SCALE GENOMIC DNA]</scope>
    <source>
        <strain evidence="2 3">MR69</strain>
    </source>
</reference>
<sequence length="60" mass="6345">MVCGCLVGPYRRQASSHRYPTASEPSGEPVGAGLPAIGPEAKKATRRPPLSEPLQQDQNS</sequence>
<evidence type="ECO:0000313" key="3">
    <source>
        <dbReference type="Proteomes" id="UP000234744"/>
    </source>
</evidence>
<dbReference type="Proteomes" id="UP000234744">
    <property type="component" value="Unassembled WGS sequence"/>
</dbReference>
<protein>
    <submittedName>
        <fullName evidence="2">Uncharacterized protein</fullName>
    </submittedName>
</protein>
<evidence type="ECO:0000313" key="2">
    <source>
        <dbReference type="EMBL" id="PLV15585.1"/>
    </source>
</evidence>
<evidence type="ECO:0000256" key="1">
    <source>
        <dbReference type="SAM" id="MobiDB-lite"/>
    </source>
</evidence>
<dbReference type="EMBL" id="PJCJ01000003">
    <property type="protein sequence ID" value="PLV15585.1"/>
    <property type="molecule type" value="Genomic_DNA"/>
</dbReference>
<gene>
    <name evidence="2" type="ORF">CXG47_07055</name>
</gene>
<feature type="region of interest" description="Disordered" evidence="1">
    <location>
        <begin position="12"/>
        <end position="60"/>
    </location>
</feature>
<comment type="caution">
    <text evidence="2">The sequence shown here is derived from an EMBL/GenBank/DDBJ whole genome shotgun (WGS) entry which is preliminary data.</text>
</comment>
<organism evidence="2 3">
    <name type="scientific">Pseudomonas plecoglossicida</name>
    <dbReference type="NCBI Taxonomy" id="70775"/>
    <lineage>
        <taxon>Bacteria</taxon>
        <taxon>Pseudomonadati</taxon>
        <taxon>Pseudomonadota</taxon>
        <taxon>Gammaproteobacteria</taxon>
        <taxon>Pseudomonadales</taxon>
        <taxon>Pseudomonadaceae</taxon>
        <taxon>Pseudomonas</taxon>
    </lineage>
</organism>
<keyword evidence="3" id="KW-1185">Reference proteome</keyword>
<accession>A0ABX4U816</accession>
<name>A0ABX4U816_PSEDL</name>
<proteinExistence type="predicted"/>